<dbReference type="EMBL" id="BAABME010021551">
    <property type="protein sequence ID" value="GAA0163587.1"/>
    <property type="molecule type" value="Genomic_DNA"/>
</dbReference>
<organism evidence="2 3">
    <name type="scientific">Lithospermum erythrorhizon</name>
    <name type="common">Purple gromwell</name>
    <name type="synonym">Lithospermum officinale var. erythrorhizon</name>
    <dbReference type="NCBI Taxonomy" id="34254"/>
    <lineage>
        <taxon>Eukaryota</taxon>
        <taxon>Viridiplantae</taxon>
        <taxon>Streptophyta</taxon>
        <taxon>Embryophyta</taxon>
        <taxon>Tracheophyta</taxon>
        <taxon>Spermatophyta</taxon>
        <taxon>Magnoliopsida</taxon>
        <taxon>eudicotyledons</taxon>
        <taxon>Gunneridae</taxon>
        <taxon>Pentapetalae</taxon>
        <taxon>asterids</taxon>
        <taxon>lamiids</taxon>
        <taxon>Boraginales</taxon>
        <taxon>Boraginaceae</taxon>
        <taxon>Boraginoideae</taxon>
        <taxon>Lithospermeae</taxon>
        <taxon>Lithospermum</taxon>
    </lineage>
</organism>
<feature type="region of interest" description="Disordered" evidence="1">
    <location>
        <begin position="101"/>
        <end position="125"/>
    </location>
</feature>
<evidence type="ECO:0000313" key="3">
    <source>
        <dbReference type="Proteomes" id="UP001454036"/>
    </source>
</evidence>
<sequence>MVAADSSSTKRSHSLLSLNSATHRSTSASTCLRRVSAFEEQTSAVSALFVAATMAERESSTSFAKEAWSLLSFSRSASRWIAHPWHCSALRLSPSRRLERIPMPPASSQRKFLSSPLGEQQLIEH</sequence>
<comment type="caution">
    <text evidence="2">The sequence shown here is derived from an EMBL/GenBank/DDBJ whole genome shotgun (WGS) entry which is preliminary data.</text>
</comment>
<dbReference type="AlphaFoldDB" id="A0AAV3QN97"/>
<proteinExistence type="predicted"/>
<evidence type="ECO:0000313" key="2">
    <source>
        <dbReference type="EMBL" id="GAA0163587.1"/>
    </source>
</evidence>
<evidence type="ECO:0000256" key="1">
    <source>
        <dbReference type="SAM" id="MobiDB-lite"/>
    </source>
</evidence>
<accession>A0AAV3QN97</accession>
<reference evidence="2 3" key="1">
    <citation type="submission" date="2024-01" db="EMBL/GenBank/DDBJ databases">
        <title>The complete chloroplast genome sequence of Lithospermum erythrorhizon: insights into the phylogenetic relationship among Boraginaceae species and the maternal lineages of purple gromwells.</title>
        <authorList>
            <person name="Okada T."/>
            <person name="Watanabe K."/>
        </authorList>
    </citation>
    <scope>NUCLEOTIDE SEQUENCE [LARGE SCALE GENOMIC DNA]</scope>
</reference>
<gene>
    <name evidence="2" type="ORF">LIER_39624</name>
</gene>
<keyword evidence="3" id="KW-1185">Reference proteome</keyword>
<name>A0AAV3QN97_LITER</name>
<dbReference type="Proteomes" id="UP001454036">
    <property type="component" value="Unassembled WGS sequence"/>
</dbReference>
<protein>
    <submittedName>
        <fullName evidence="2">Uncharacterized protein</fullName>
    </submittedName>
</protein>